<reference evidence="2 3" key="1">
    <citation type="submission" date="2022-09" db="EMBL/GenBank/DDBJ databases">
        <title>complete genome sequences of Clostridium tetani str. KHSU-234311-028 isolated from soil.</title>
        <authorList>
            <person name="Sekizuka T."/>
            <person name="Shitada C."/>
            <person name="Takahashi M."/>
            <person name="Kuroda M."/>
        </authorList>
    </citation>
    <scope>NUCLEOTIDE SEQUENCE [LARGE SCALE GENOMIC DNA]</scope>
    <source>
        <strain evidence="2 3">KHSU-234311-028</strain>
    </source>
</reference>
<evidence type="ECO:0008006" key="4">
    <source>
        <dbReference type="Google" id="ProtNLM"/>
    </source>
</evidence>
<dbReference type="RefSeq" id="WP_317724443.1">
    <property type="nucleotide sequence ID" value="NZ_AP026818.1"/>
</dbReference>
<feature type="transmembrane region" description="Helical" evidence="1">
    <location>
        <begin position="83"/>
        <end position="108"/>
    </location>
</feature>
<evidence type="ECO:0000313" key="2">
    <source>
        <dbReference type="EMBL" id="BDR81705.1"/>
    </source>
</evidence>
<evidence type="ECO:0000313" key="3">
    <source>
        <dbReference type="Proteomes" id="UP001321763"/>
    </source>
</evidence>
<feature type="transmembrane region" description="Helical" evidence="1">
    <location>
        <begin position="164"/>
        <end position="181"/>
    </location>
</feature>
<name>A0ABC8EDR7_CLOTA</name>
<accession>A0ABC8EDR7</accession>
<feature type="transmembrane region" description="Helical" evidence="1">
    <location>
        <begin position="12"/>
        <end position="32"/>
    </location>
</feature>
<evidence type="ECO:0000256" key="1">
    <source>
        <dbReference type="SAM" id="Phobius"/>
    </source>
</evidence>
<proteinExistence type="predicted"/>
<dbReference type="EMBL" id="AP026818">
    <property type="protein sequence ID" value="BDR81705.1"/>
    <property type="molecule type" value="Genomic_DNA"/>
</dbReference>
<feature type="transmembrane region" description="Helical" evidence="1">
    <location>
        <begin position="38"/>
        <end position="62"/>
    </location>
</feature>
<feature type="transmembrane region" description="Helical" evidence="1">
    <location>
        <begin position="227"/>
        <end position="250"/>
    </location>
</feature>
<sequence>MYLNLFKIEIRKHYIFLGICIIINLITSFFVLVDYDKYIHMCFQISTIIWTLVPIYIFIDLYKEFYIGNNILNNMIPTKTSNIFLLKLLVFSISIILIWSCSLIYELFTPQGIYHNRILISSKPIVCTLYFIIPRIVSTISGIIILGLAIALSKLISNKVLSKIIMIATLIIVHMGLYQIMKLNIIDQGRVFFSIGTTSQLAFKQYAGLLSLLVSATENVPDIAATIYWNNVTANILIAFIGFLIMDFIFKSKKYEVLEK</sequence>
<feature type="transmembrane region" description="Helical" evidence="1">
    <location>
        <begin position="128"/>
        <end position="152"/>
    </location>
</feature>
<dbReference type="AlphaFoldDB" id="A0ABC8EDR7"/>
<organism evidence="2 3">
    <name type="scientific">Clostridium tetani</name>
    <dbReference type="NCBI Taxonomy" id="1513"/>
    <lineage>
        <taxon>Bacteria</taxon>
        <taxon>Bacillati</taxon>
        <taxon>Bacillota</taxon>
        <taxon>Clostridia</taxon>
        <taxon>Eubacteriales</taxon>
        <taxon>Clostridiaceae</taxon>
        <taxon>Clostridium</taxon>
    </lineage>
</organism>
<protein>
    <recommendedName>
        <fullName evidence="4">ABC transporter permease</fullName>
    </recommendedName>
</protein>
<keyword evidence="1" id="KW-0812">Transmembrane</keyword>
<dbReference type="Proteomes" id="UP001321763">
    <property type="component" value="Chromosome"/>
</dbReference>
<keyword evidence="1" id="KW-1133">Transmembrane helix</keyword>
<keyword evidence="1" id="KW-0472">Membrane</keyword>
<gene>
    <name evidence="2" type="ORF">K234311028_19510</name>
</gene>